<accession>A0A1G9KWI4</accession>
<dbReference type="Pfam" id="PF13610">
    <property type="entry name" value="DDE_Tnp_IS240"/>
    <property type="match status" value="1"/>
</dbReference>
<dbReference type="EMBL" id="FNGE01000012">
    <property type="protein sequence ID" value="SDL53989.1"/>
    <property type="molecule type" value="Genomic_DNA"/>
</dbReference>
<dbReference type="Gene3D" id="3.30.420.10">
    <property type="entry name" value="Ribonuclease H-like superfamily/Ribonuclease H"/>
    <property type="match status" value="1"/>
</dbReference>
<evidence type="ECO:0000259" key="5">
    <source>
        <dbReference type="Pfam" id="PF13610"/>
    </source>
</evidence>
<dbReference type="GO" id="GO:0006310">
    <property type="term" value="P:DNA recombination"/>
    <property type="evidence" value="ECO:0007669"/>
    <property type="project" value="UniProtKB-KW"/>
</dbReference>
<keyword evidence="4" id="KW-0233">DNA recombination</keyword>
<evidence type="ECO:0000256" key="3">
    <source>
        <dbReference type="ARBA" id="ARBA00023125"/>
    </source>
</evidence>
<reference evidence="7" key="1">
    <citation type="submission" date="2016-10" db="EMBL/GenBank/DDBJ databases">
        <authorList>
            <person name="Varghese N."/>
            <person name="Submissions S."/>
        </authorList>
    </citation>
    <scope>NUCLEOTIDE SEQUENCE [LARGE SCALE GENOMIC DNA]</scope>
    <source>
        <strain evidence="7">CGMCC 1.7655</strain>
    </source>
</reference>
<dbReference type="GO" id="GO:0003677">
    <property type="term" value="F:DNA binding"/>
    <property type="evidence" value="ECO:0007669"/>
    <property type="project" value="UniProtKB-KW"/>
</dbReference>
<dbReference type="InterPro" id="IPR032874">
    <property type="entry name" value="DDE_dom"/>
</dbReference>
<dbReference type="AlphaFoldDB" id="A0A1G9KWI4"/>
<evidence type="ECO:0000256" key="1">
    <source>
        <dbReference type="ARBA" id="ARBA00002286"/>
    </source>
</evidence>
<name>A0A1G9KWI4_9RHOB</name>
<dbReference type="Proteomes" id="UP000199555">
    <property type="component" value="Unassembled WGS sequence"/>
</dbReference>
<comment type="function">
    <text evidence="1">Involved in the transposition of the insertion sequence.</text>
</comment>
<keyword evidence="7" id="KW-1185">Reference proteome</keyword>
<dbReference type="SUPFAM" id="SSF53098">
    <property type="entry name" value="Ribonuclease H-like"/>
    <property type="match status" value="1"/>
</dbReference>
<evidence type="ECO:0000313" key="6">
    <source>
        <dbReference type="EMBL" id="SDL53989.1"/>
    </source>
</evidence>
<dbReference type="InterPro" id="IPR052183">
    <property type="entry name" value="IS_Transposase"/>
</dbReference>
<dbReference type="InterPro" id="IPR047930">
    <property type="entry name" value="Transpos_IS6"/>
</dbReference>
<evidence type="ECO:0000313" key="7">
    <source>
        <dbReference type="Proteomes" id="UP000199555"/>
    </source>
</evidence>
<feature type="domain" description="DDE" evidence="5">
    <location>
        <begin position="98"/>
        <end position="226"/>
    </location>
</feature>
<sequence length="254" mass="30229">MDRKTRLARLVTPVPYLSGMTQRSPFRYFKTSPEIIRLAVMLYVRFPLSLRNVEDLLHERGIEATHEAVRFWWHRFGPLFAAEIRRKRASAMRFGPQWRWHFDEVFVKINCIQHYLWRAVDHEGEVLESVVTKTRDCKAALKFLGKLMRRYGRPEQIVTDRLRSYGAALRELGAGARQYSARHANNRVENSHLPFRRRERAMIRFRRMKTLQIFAAVHASVSNHFNQDRSLPRRQHFKDNRTAALVEWRQLGFA</sequence>
<gene>
    <name evidence="6" type="ORF">SAMN04487971_11296</name>
</gene>
<dbReference type="PANTHER" id="PTHR35528">
    <property type="entry name" value="BLL1675 PROTEIN"/>
    <property type="match status" value="1"/>
</dbReference>
<dbReference type="GO" id="GO:0032196">
    <property type="term" value="P:transposition"/>
    <property type="evidence" value="ECO:0007669"/>
    <property type="project" value="UniProtKB-KW"/>
</dbReference>
<evidence type="ECO:0000256" key="4">
    <source>
        <dbReference type="ARBA" id="ARBA00023172"/>
    </source>
</evidence>
<evidence type="ECO:0000256" key="2">
    <source>
        <dbReference type="ARBA" id="ARBA00022578"/>
    </source>
</evidence>
<dbReference type="InterPro" id="IPR012337">
    <property type="entry name" value="RNaseH-like_sf"/>
</dbReference>
<dbReference type="PANTHER" id="PTHR35528:SF3">
    <property type="entry name" value="BLL1675 PROTEIN"/>
    <property type="match status" value="1"/>
</dbReference>
<proteinExistence type="predicted"/>
<protein>
    <submittedName>
        <fullName evidence="6">Putative transposase</fullName>
    </submittedName>
</protein>
<dbReference type="InterPro" id="IPR036397">
    <property type="entry name" value="RNaseH_sf"/>
</dbReference>
<dbReference type="NCBIfam" id="NF033587">
    <property type="entry name" value="transpos_IS6"/>
    <property type="match status" value="1"/>
</dbReference>
<keyword evidence="3" id="KW-0238">DNA-binding</keyword>
<keyword evidence="2" id="KW-0815">Transposition</keyword>
<organism evidence="6 7">
    <name type="scientific">Paracoccus chinensis</name>
    <dbReference type="NCBI Taxonomy" id="525640"/>
    <lineage>
        <taxon>Bacteria</taxon>
        <taxon>Pseudomonadati</taxon>
        <taxon>Pseudomonadota</taxon>
        <taxon>Alphaproteobacteria</taxon>
        <taxon>Rhodobacterales</taxon>
        <taxon>Paracoccaceae</taxon>
        <taxon>Paracoccus</taxon>
    </lineage>
</organism>